<evidence type="ECO:0000313" key="3">
    <source>
        <dbReference type="Proteomes" id="UP000007471"/>
    </source>
</evidence>
<feature type="chain" id="PRO_5003227727" evidence="1">
    <location>
        <begin position="21"/>
        <end position="63"/>
    </location>
</feature>
<accession>E8TEW0</accession>
<sequence precursor="true">MKKILLASVIALATASAAIAPTQAETIVVKTHDHMHMKKHCRTKVVTTWKHHHRVVREVRVCN</sequence>
<dbReference type="GeneID" id="91563185"/>
<dbReference type="KEGG" id="mci:Mesci_1898"/>
<gene>
    <name evidence="2" type="ordered locus">Mesci_1898</name>
</gene>
<evidence type="ECO:0000313" key="2">
    <source>
        <dbReference type="EMBL" id="ADV11051.1"/>
    </source>
</evidence>
<dbReference type="OrthoDB" id="8101014at2"/>
<dbReference type="AlphaFoldDB" id="E8TEW0"/>
<dbReference type="PATRIC" id="fig|765698.3.peg.2351"/>
<feature type="signal peptide" evidence="1">
    <location>
        <begin position="1"/>
        <end position="20"/>
    </location>
</feature>
<dbReference type="HOGENOM" id="CLU_2974214_0_0_5"/>
<evidence type="ECO:0000256" key="1">
    <source>
        <dbReference type="SAM" id="SignalP"/>
    </source>
</evidence>
<proteinExistence type="predicted"/>
<dbReference type="RefSeq" id="WP_013529739.1">
    <property type="nucleotide sequence ID" value="NC_014923.1"/>
</dbReference>
<protein>
    <submittedName>
        <fullName evidence="2">Uncharacterized protein</fullName>
    </submittedName>
</protein>
<keyword evidence="1" id="KW-0732">Signal</keyword>
<dbReference type="Proteomes" id="UP000007471">
    <property type="component" value="Chromosome"/>
</dbReference>
<name>E8TEW0_MESCW</name>
<reference evidence="3" key="1">
    <citation type="submission" date="2011-01" db="EMBL/GenBank/DDBJ databases">
        <title>Complete sequence of chromosome of Mesorhizobium ciceri bv. biserrulae WSM1271.</title>
        <authorList>
            <person name="Lucas S."/>
            <person name="Copeland A."/>
            <person name="Lapidus A."/>
            <person name="Cheng J.-F."/>
            <person name="Goodwin L."/>
            <person name="Pitluck S."/>
            <person name="Teshima H."/>
            <person name="Detter J.C."/>
            <person name="Han C."/>
            <person name="Tapia R."/>
            <person name="Land M."/>
            <person name="Hauser L."/>
            <person name="Kyrpides N."/>
            <person name="Ivanova N."/>
            <person name="Nandasena K."/>
            <person name="Reeve W.G."/>
            <person name="Howieson J.G."/>
            <person name="O'Hara G."/>
            <person name="Tiwari R.P."/>
            <person name="Woyke T."/>
        </authorList>
    </citation>
    <scope>NUCLEOTIDE SEQUENCE [LARGE SCALE GENOMIC DNA]</scope>
    <source>
        <strain evidence="3">HAMBI 2942 / LMG 23838 / WSM1271</strain>
    </source>
</reference>
<dbReference type="EMBL" id="CP002447">
    <property type="protein sequence ID" value="ADV11051.1"/>
    <property type="molecule type" value="Genomic_DNA"/>
</dbReference>
<organism evidence="2 3">
    <name type="scientific">Mesorhizobium ciceri biovar biserrulae (strain HAMBI 2942 / LMG 23838 / WSM1271)</name>
    <dbReference type="NCBI Taxonomy" id="765698"/>
    <lineage>
        <taxon>Bacteria</taxon>
        <taxon>Pseudomonadati</taxon>
        <taxon>Pseudomonadota</taxon>
        <taxon>Alphaproteobacteria</taxon>
        <taxon>Hyphomicrobiales</taxon>
        <taxon>Phyllobacteriaceae</taxon>
        <taxon>Mesorhizobium</taxon>
    </lineage>
</organism>